<feature type="region of interest" description="Disordered" evidence="1">
    <location>
        <begin position="395"/>
        <end position="475"/>
    </location>
</feature>
<reference evidence="3" key="1">
    <citation type="submission" date="2020-09" db="EMBL/GenBank/DDBJ databases">
        <title>A novel bacterium of genus Mangrovicoccus, isolated from South China Sea.</title>
        <authorList>
            <person name="Huang H."/>
            <person name="Mo K."/>
            <person name="Hu Y."/>
        </authorList>
    </citation>
    <scope>NUCLEOTIDE SEQUENCE</scope>
    <source>
        <strain evidence="3">HB182678</strain>
    </source>
</reference>
<feature type="compositionally biased region" description="Basic residues" evidence="1">
    <location>
        <begin position="466"/>
        <end position="475"/>
    </location>
</feature>
<organism evidence="3 4">
    <name type="scientific">Mangrovicoccus algicola</name>
    <dbReference type="NCBI Taxonomy" id="2771008"/>
    <lineage>
        <taxon>Bacteria</taxon>
        <taxon>Pseudomonadati</taxon>
        <taxon>Pseudomonadota</taxon>
        <taxon>Alphaproteobacteria</taxon>
        <taxon>Rhodobacterales</taxon>
        <taxon>Paracoccaceae</taxon>
        <taxon>Mangrovicoccus</taxon>
    </lineage>
</organism>
<proteinExistence type="predicted"/>
<evidence type="ECO:0000256" key="2">
    <source>
        <dbReference type="SAM" id="SignalP"/>
    </source>
</evidence>
<dbReference type="PANTHER" id="PTHR40269">
    <property type="entry name" value="OUTER MEMBRANE PROTEIN-RELATED"/>
    <property type="match status" value="1"/>
</dbReference>
<protein>
    <submittedName>
        <fullName evidence="3">DUF3300 domain-containing protein</fullName>
    </submittedName>
</protein>
<feature type="signal peptide" evidence="2">
    <location>
        <begin position="1"/>
        <end position="22"/>
    </location>
</feature>
<accession>A0A8J6YSC9</accession>
<evidence type="ECO:0000313" key="4">
    <source>
        <dbReference type="Proteomes" id="UP000609121"/>
    </source>
</evidence>
<sequence length="475" mass="49122">MRRFGLTAISVLALAAPPGLYAQETATDAPAMNADPAAGTTDPADTAEGARQAATAESGEDAQATDSAADPLLSEAELEQLVAPVALYPDTLLIQILVAAASPLEVVKGAQFLENNADAAPETLKPQIEAEGWDPSVTVLATAFPTVLTEMADHIDWTEATGEAMLAQTDDVMTAVQVLRNQAVDSGALVSGEEQTVATDAADNVVIVPTDPEVVYVPQYQPTDIWGGVGGAVMTGAIAWGTFAVIDEIFDDDDDWDDYWGCRNCGGWGGGPVIRDPDIDIDVDGNVNIGNHIDIDRGSIRDRIDEAGDGGGIGWRPDPDRVDSARDKIGDKLNGGATTLPTERLPRHDGTGDALRARLSERSGAPDISAGAAAAAAVAAGAGAGALSRIDRPSKISPAQKRDAIARTHQAAPASRPAASRPAIHKPAEIHRPATGGAAAKKPVALKKKAAAPRAKAAMARGGKSAPKHKLTKKR</sequence>
<dbReference type="Pfam" id="PF11737">
    <property type="entry name" value="DUF3300"/>
    <property type="match status" value="1"/>
</dbReference>
<name>A0A8J6YSC9_9RHOB</name>
<dbReference type="EMBL" id="JACVXA010000021">
    <property type="protein sequence ID" value="MBE3638343.1"/>
    <property type="molecule type" value="Genomic_DNA"/>
</dbReference>
<feature type="compositionally biased region" description="Low complexity" evidence="1">
    <location>
        <begin position="34"/>
        <end position="50"/>
    </location>
</feature>
<gene>
    <name evidence="3" type="ORF">ICN82_09040</name>
</gene>
<evidence type="ECO:0000256" key="1">
    <source>
        <dbReference type="SAM" id="MobiDB-lite"/>
    </source>
</evidence>
<dbReference type="AlphaFoldDB" id="A0A8J6YSC9"/>
<feature type="region of interest" description="Disordered" evidence="1">
    <location>
        <begin position="31"/>
        <end position="68"/>
    </location>
</feature>
<feature type="region of interest" description="Disordered" evidence="1">
    <location>
        <begin position="308"/>
        <end position="351"/>
    </location>
</feature>
<feature type="compositionally biased region" description="Low complexity" evidence="1">
    <location>
        <begin position="452"/>
        <end position="465"/>
    </location>
</feature>
<keyword evidence="2" id="KW-0732">Signal</keyword>
<keyword evidence="4" id="KW-1185">Reference proteome</keyword>
<dbReference type="InterPro" id="IPR021728">
    <property type="entry name" value="DUF3300"/>
</dbReference>
<dbReference type="RefSeq" id="WP_193181861.1">
    <property type="nucleotide sequence ID" value="NZ_JACVXA010000021.1"/>
</dbReference>
<feature type="chain" id="PRO_5035290760" evidence="2">
    <location>
        <begin position="23"/>
        <end position="475"/>
    </location>
</feature>
<feature type="compositionally biased region" description="Low complexity" evidence="1">
    <location>
        <begin position="411"/>
        <end position="422"/>
    </location>
</feature>
<evidence type="ECO:0000313" key="3">
    <source>
        <dbReference type="EMBL" id="MBE3638343.1"/>
    </source>
</evidence>
<dbReference type="PANTHER" id="PTHR40269:SF1">
    <property type="entry name" value="OUTER MEMBRANE PROTEIN"/>
    <property type="match status" value="1"/>
</dbReference>
<feature type="compositionally biased region" description="Basic and acidic residues" evidence="1">
    <location>
        <begin position="395"/>
        <end position="406"/>
    </location>
</feature>
<feature type="compositionally biased region" description="Basic and acidic residues" evidence="1">
    <location>
        <begin position="317"/>
        <end position="331"/>
    </location>
</feature>
<comment type="caution">
    <text evidence="3">The sequence shown here is derived from an EMBL/GenBank/DDBJ whole genome shotgun (WGS) entry which is preliminary data.</text>
</comment>
<dbReference type="Proteomes" id="UP000609121">
    <property type="component" value="Unassembled WGS sequence"/>
</dbReference>